<dbReference type="SUPFAM" id="SSF57756">
    <property type="entry name" value="Retrovirus zinc finger-like domains"/>
    <property type="match status" value="1"/>
</dbReference>
<feature type="domain" description="CCHC-type" evidence="2">
    <location>
        <begin position="227"/>
        <end position="243"/>
    </location>
</feature>
<dbReference type="EMBL" id="JAQHRD010000002">
    <property type="protein sequence ID" value="KAJ6444526.1"/>
    <property type="molecule type" value="Genomic_DNA"/>
</dbReference>
<dbReference type="SMART" id="SM00343">
    <property type="entry name" value="ZnF_C2HC"/>
    <property type="match status" value="2"/>
</dbReference>
<sequence>MSELDSEEQMLHNAREVLGCTGLLTVSDLGGMRQSTIERRISAVRHRLSPASIASLYAVWLREQALRERGPPADAVVRQWVNFLASSGCDDQTATRIWTHAALMALGRWRDVMSDQRVRDVRADVRDAIQLHFHHFQLLRSMADGADTLFPAGLFGPGPRPLPAPPHPLQGQLVSGHANPPAMYQDTGEAELRRLVGDFDSDPLNPVEELTTEIPLEQLQVADPNGTCERCFGKGHLTEHCPMFPFKTQVQPNMPTADVQCRICNTKGHLAEHCPGKAFGYAPLPTRRQTGGDSLRPAVADNVFLTRPGSTTELSSIANHGPLAHSPNEGDDDYALKGIEQMNEAELEALRKADEFLARLSGELALEKSMRESEAAATPAPHVPAAMPEPAPKRRKKLNRIPVLGQLVEPAKPKPKPRPLKPKPTEAPAAHMVPPVAVKLGETEKPVAAEPQYSLATQELFQDRGNVWMNKVPRRKALEMWEEDDAERAAAAAAAQGQAAESMYVEMTTEAEAMGTENEEAAV</sequence>
<organism evidence="3 4">
    <name type="scientific">Purpureocillium lavendulum</name>
    <dbReference type="NCBI Taxonomy" id="1247861"/>
    <lineage>
        <taxon>Eukaryota</taxon>
        <taxon>Fungi</taxon>
        <taxon>Dikarya</taxon>
        <taxon>Ascomycota</taxon>
        <taxon>Pezizomycotina</taxon>
        <taxon>Sordariomycetes</taxon>
        <taxon>Hypocreomycetidae</taxon>
        <taxon>Hypocreales</taxon>
        <taxon>Ophiocordycipitaceae</taxon>
        <taxon>Purpureocillium</taxon>
    </lineage>
</organism>
<proteinExistence type="predicted"/>
<name>A0AB34G0K9_9HYPO</name>
<dbReference type="Gene3D" id="4.10.60.10">
    <property type="entry name" value="Zinc finger, CCHC-type"/>
    <property type="match status" value="1"/>
</dbReference>
<dbReference type="InterPro" id="IPR001878">
    <property type="entry name" value="Znf_CCHC"/>
</dbReference>
<feature type="region of interest" description="Disordered" evidence="1">
    <location>
        <begin position="409"/>
        <end position="428"/>
    </location>
</feature>
<evidence type="ECO:0000256" key="1">
    <source>
        <dbReference type="SAM" id="MobiDB-lite"/>
    </source>
</evidence>
<evidence type="ECO:0000313" key="4">
    <source>
        <dbReference type="Proteomes" id="UP001163105"/>
    </source>
</evidence>
<dbReference type="GO" id="GO:0008270">
    <property type="term" value="F:zinc ion binding"/>
    <property type="evidence" value="ECO:0007669"/>
    <property type="project" value="InterPro"/>
</dbReference>
<dbReference type="GO" id="GO:0003676">
    <property type="term" value="F:nucleic acid binding"/>
    <property type="evidence" value="ECO:0007669"/>
    <property type="project" value="InterPro"/>
</dbReference>
<dbReference type="AlphaFoldDB" id="A0AB34G0K9"/>
<gene>
    <name evidence="3" type="ORF">O9K51_02920</name>
</gene>
<comment type="caution">
    <text evidence="3">The sequence shown here is derived from an EMBL/GenBank/DDBJ whole genome shotgun (WGS) entry which is preliminary data.</text>
</comment>
<evidence type="ECO:0000259" key="2">
    <source>
        <dbReference type="SMART" id="SM00343"/>
    </source>
</evidence>
<evidence type="ECO:0000313" key="3">
    <source>
        <dbReference type="EMBL" id="KAJ6444526.1"/>
    </source>
</evidence>
<accession>A0AB34G0K9</accession>
<feature type="domain" description="CCHC-type" evidence="2">
    <location>
        <begin position="260"/>
        <end position="276"/>
    </location>
</feature>
<dbReference type="InterPro" id="IPR036875">
    <property type="entry name" value="Znf_CCHC_sf"/>
</dbReference>
<feature type="compositionally biased region" description="Low complexity" evidence="1">
    <location>
        <begin position="375"/>
        <end position="388"/>
    </location>
</feature>
<keyword evidence="4" id="KW-1185">Reference proteome</keyword>
<dbReference type="Proteomes" id="UP001163105">
    <property type="component" value="Unassembled WGS sequence"/>
</dbReference>
<protein>
    <submittedName>
        <fullName evidence="3">Major facilitator superfamily transporter</fullName>
    </submittedName>
</protein>
<reference evidence="3" key="1">
    <citation type="submission" date="2023-01" db="EMBL/GenBank/DDBJ databases">
        <title>The growth and conidiation of Purpureocillium lavendulum are regulated by nitrogen source and histone H3K14 acetylation.</title>
        <authorList>
            <person name="Tang P."/>
            <person name="Han J."/>
            <person name="Zhang C."/>
            <person name="Tang P."/>
            <person name="Qi F."/>
            <person name="Zhang K."/>
            <person name="Liang L."/>
        </authorList>
    </citation>
    <scope>NUCLEOTIDE SEQUENCE</scope>
    <source>
        <strain evidence="3">YMF1.00683</strain>
    </source>
</reference>
<feature type="region of interest" description="Disordered" evidence="1">
    <location>
        <begin position="370"/>
        <end position="396"/>
    </location>
</feature>